<proteinExistence type="predicted"/>
<dbReference type="AlphaFoldDB" id="A0A5T7IAZ7"/>
<dbReference type="EMBL" id="AAGEEC010000020">
    <property type="protein sequence ID" value="EBM9274749.1"/>
    <property type="molecule type" value="Genomic_DNA"/>
</dbReference>
<evidence type="ECO:0000313" key="2">
    <source>
        <dbReference type="EMBL" id="EBM9274749.1"/>
    </source>
</evidence>
<reference evidence="2" key="1">
    <citation type="submission" date="2019-07" db="EMBL/GenBank/DDBJ databases">
        <authorList>
            <consortium name="NARMS: The National Antimicrobial Resistance Monitoring System"/>
        </authorList>
    </citation>
    <scope>NUCLEOTIDE SEQUENCE</scope>
    <source>
        <strain evidence="2">FSIS11921160</strain>
    </source>
</reference>
<dbReference type="RefSeq" id="WP_141028509.1">
    <property type="nucleotide sequence ID" value="NZ_MXWW01000022.1"/>
</dbReference>
<protein>
    <submittedName>
        <fullName evidence="2">Uncharacterized protein</fullName>
    </submittedName>
</protein>
<accession>A0A5T7IAZ7</accession>
<keyword evidence="1" id="KW-1133">Transmembrane helix</keyword>
<keyword evidence="1" id="KW-0472">Membrane</keyword>
<keyword evidence="1" id="KW-0812">Transmembrane</keyword>
<gene>
    <name evidence="2" type="ORF">FFW43_18150</name>
</gene>
<name>A0A5T7IAZ7_SALET</name>
<feature type="transmembrane region" description="Helical" evidence="1">
    <location>
        <begin position="226"/>
        <end position="250"/>
    </location>
</feature>
<organism evidence="2">
    <name type="scientific">Salmonella enterica subsp. enterica serovar London</name>
    <dbReference type="NCBI Taxonomy" id="149390"/>
    <lineage>
        <taxon>Bacteria</taxon>
        <taxon>Pseudomonadati</taxon>
        <taxon>Pseudomonadota</taxon>
        <taxon>Gammaproteobacteria</taxon>
        <taxon>Enterobacterales</taxon>
        <taxon>Enterobacteriaceae</taxon>
        <taxon>Salmonella</taxon>
    </lineage>
</organism>
<comment type="caution">
    <text evidence="2">The sequence shown here is derived from an EMBL/GenBank/DDBJ whole genome shotgun (WGS) entry which is preliminary data.</text>
</comment>
<evidence type="ECO:0000256" key="1">
    <source>
        <dbReference type="SAM" id="Phobius"/>
    </source>
</evidence>
<sequence>MTGMNERSQRGGSLKDEVHTRSIIVLSKEEPMEMVAYFTIIPTVLLLSGCNTMMLKDHVNDVQRREVVWKTDKIIGFTKDKKSNSWMLAGEKENYLFPRAHPERTKDNYRDSLANAMENQEFDKKYLTLSYDRNTNECFYAYKLACSISMDYDITTFNSEKLAQIQSIIPGDHSFKRENRSYYSFIFTEEDVQGSILKKIRDDRVERINKPFTLIIKKQDTAYSQAFYPFTIIADIVTAPLQLIALPILWSSLKLPAQG</sequence>